<dbReference type="OrthoDB" id="191370at2759"/>
<name>A0A1Q9CA74_SYMMI</name>
<dbReference type="Proteomes" id="UP000186817">
    <property type="component" value="Unassembled WGS sequence"/>
</dbReference>
<evidence type="ECO:0000313" key="2">
    <source>
        <dbReference type="Proteomes" id="UP000186817"/>
    </source>
</evidence>
<keyword evidence="2" id="KW-1185">Reference proteome</keyword>
<feature type="non-terminal residue" evidence="1">
    <location>
        <position position="1"/>
    </location>
</feature>
<sequence>APGALEWPEALHEATRSSLLQLLAEIPHGPLRPDEGSVF</sequence>
<accession>A0A1Q9CA74</accession>
<evidence type="ECO:0000313" key="1">
    <source>
        <dbReference type="EMBL" id="OLP79821.1"/>
    </source>
</evidence>
<proteinExistence type="predicted"/>
<reference evidence="1 2" key="1">
    <citation type="submission" date="2016-02" db="EMBL/GenBank/DDBJ databases">
        <title>Genome analysis of coral dinoflagellate symbionts highlights evolutionary adaptations to a symbiotic lifestyle.</title>
        <authorList>
            <person name="Aranda M."/>
            <person name="Li Y."/>
            <person name="Liew Y.J."/>
            <person name="Baumgarten S."/>
            <person name="Simakov O."/>
            <person name="Wilson M."/>
            <person name="Piel J."/>
            <person name="Ashoor H."/>
            <person name="Bougouffa S."/>
            <person name="Bajic V.B."/>
            <person name="Ryu T."/>
            <person name="Ravasi T."/>
            <person name="Bayer T."/>
            <person name="Micklem G."/>
            <person name="Kim H."/>
            <person name="Bhak J."/>
            <person name="Lajeunesse T.C."/>
            <person name="Voolstra C.R."/>
        </authorList>
    </citation>
    <scope>NUCLEOTIDE SEQUENCE [LARGE SCALE GENOMIC DNA]</scope>
    <source>
        <strain evidence="1 2">CCMP2467</strain>
    </source>
</reference>
<organism evidence="1 2">
    <name type="scientific">Symbiodinium microadriaticum</name>
    <name type="common">Dinoflagellate</name>
    <name type="synonym">Zooxanthella microadriatica</name>
    <dbReference type="NCBI Taxonomy" id="2951"/>
    <lineage>
        <taxon>Eukaryota</taxon>
        <taxon>Sar</taxon>
        <taxon>Alveolata</taxon>
        <taxon>Dinophyceae</taxon>
        <taxon>Suessiales</taxon>
        <taxon>Symbiodiniaceae</taxon>
        <taxon>Symbiodinium</taxon>
    </lineage>
</organism>
<gene>
    <name evidence="1" type="ORF">AK812_SmicGene39845</name>
</gene>
<dbReference type="AlphaFoldDB" id="A0A1Q9CA74"/>
<protein>
    <submittedName>
        <fullName evidence="1">Uncharacterized protein</fullName>
    </submittedName>
</protein>
<dbReference type="EMBL" id="LSRX01001444">
    <property type="protein sequence ID" value="OLP79821.1"/>
    <property type="molecule type" value="Genomic_DNA"/>
</dbReference>
<comment type="caution">
    <text evidence="1">The sequence shown here is derived from an EMBL/GenBank/DDBJ whole genome shotgun (WGS) entry which is preliminary data.</text>
</comment>